<gene>
    <name evidence="6" type="ORF">GDO81_002538</name>
</gene>
<dbReference type="GO" id="GO:0008270">
    <property type="term" value="F:zinc ion binding"/>
    <property type="evidence" value="ECO:0007669"/>
    <property type="project" value="UniProtKB-KW"/>
</dbReference>
<dbReference type="GO" id="GO:0005634">
    <property type="term" value="C:nucleus"/>
    <property type="evidence" value="ECO:0007669"/>
    <property type="project" value="TreeGrafter"/>
</dbReference>
<evidence type="ECO:0000313" key="6">
    <source>
        <dbReference type="EMBL" id="KAG8598234.1"/>
    </source>
</evidence>
<dbReference type="SUPFAM" id="SSF57667">
    <property type="entry name" value="beta-beta-alpha zinc fingers"/>
    <property type="match status" value="1"/>
</dbReference>
<dbReference type="GO" id="GO:0003677">
    <property type="term" value="F:DNA binding"/>
    <property type="evidence" value="ECO:0007669"/>
    <property type="project" value="InterPro"/>
</dbReference>
<dbReference type="PANTHER" id="PTHR47241:SF1">
    <property type="entry name" value="BED-TYPE DOMAIN-CONTAINING PROTEIN"/>
    <property type="match status" value="1"/>
</dbReference>
<feature type="region of interest" description="Disordered" evidence="4">
    <location>
        <begin position="324"/>
        <end position="347"/>
    </location>
</feature>
<evidence type="ECO:0000256" key="4">
    <source>
        <dbReference type="SAM" id="MobiDB-lite"/>
    </source>
</evidence>
<dbReference type="Proteomes" id="UP000824782">
    <property type="component" value="Unassembled WGS sequence"/>
</dbReference>
<feature type="region of interest" description="Disordered" evidence="4">
    <location>
        <begin position="30"/>
        <end position="65"/>
    </location>
</feature>
<protein>
    <recommendedName>
        <fullName evidence="5">BED-type domain-containing protein</fullName>
    </recommendedName>
</protein>
<accession>A0AAV7DLM0</accession>
<feature type="domain" description="BED-type" evidence="5">
    <location>
        <begin position="67"/>
        <end position="103"/>
    </location>
</feature>
<feature type="compositionally biased region" description="Pro residues" evidence="4">
    <location>
        <begin position="52"/>
        <end position="61"/>
    </location>
</feature>
<sequence length="426" mass="45624">MSQVTGTRGRALLRPEQCEQVMSWIADNASSHLSTSQSSTQSTHVTEISTLPAPPPQPPSPHETLDDRQTVVCNLCHTRISRGSTTTSLTTTSMRRHMNAKHPTQWNQGRSPPAGHTTAPSPVSSAASASQSPAQDPGPNTSHAKTTPSPPRSSTASTNVSMRSVQLSIPQTLERKRKYSATHPHAQALNVHISKLLSLEMLHYRLVETEAFRNLMAAAAPRYSVPSRHDFSRCAVPALHQHVSDNIIRALTNAVSDKVPLTTDTWMSAAGQGHYISLTAHWVNLVEPGTESDPGAGHILPTLRIAGPTSVSQAYYASSSSHPYSTSSELPSVGMAPSVGSSRHSSSAMAKRQQAVLKLLSLGDKRHTAQELLQGITAQTDLWLAPLNLKPGMVVCDNVRNLVAALQLGSVKSHSSAVPQDIPQSV</sequence>
<evidence type="ECO:0000256" key="3">
    <source>
        <dbReference type="ARBA" id="ARBA00022833"/>
    </source>
</evidence>
<dbReference type="AlphaFoldDB" id="A0AAV7DLM0"/>
<reference evidence="6" key="1">
    <citation type="thesis" date="2020" institute="ProQuest LLC" country="789 East Eisenhower Parkway, Ann Arbor, MI, USA">
        <title>Comparative Genomics and Chromosome Evolution.</title>
        <authorList>
            <person name="Mudd A.B."/>
        </authorList>
    </citation>
    <scope>NUCLEOTIDE SEQUENCE</scope>
    <source>
        <strain evidence="6">237g6f4</strain>
        <tissue evidence="6">Blood</tissue>
    </source>
</reference>
<evidence type="ECO:0000259" key="5">
    <source>
        <dbReference type="Pfam" id="PF02892"/>
    </source>
</evidence>
<keyword evidence="2" id="KW-0863">Zinc-finger</keyword>
<evidence type="ECO:0000313" key="7">
    <source>
        <dbReference type="Proteomes" id="UP000824782"/>
    </source>
</evidence>
<feature type="region of interest" description="Disordered" evidence="4">
    <location>
        <begin position="99"/>
        <end position="165"/>
    </location>
</feature>
<organism evidence="6 7">
    <name type="scientific">Engystomops pustulosus</name>
    <name type="common">Tungara frog</name>
    <name type="synonym">Physalaemus pustulosus</name>
    <dbReference type="NCBI Taxonomy" id="76066"/>
    <lineage>
        <taxon>Eukaryota</taxon>
        <taxon>Metazoa</taxon>
        <taxon>Chordata</taxon>
        <taxon>Craniata</taxon>
        <taxon>Vertebrata</taxon>
        <taxon>Euteleostomi</taxon>
        <taxon>Amphibia</taxon>
        <taxon>Batrachia</taxon>
        <taxon>Anura</taxon>
        <taxon>Neobatrachia</taxon>
        <taxon>Hyloidea</taxon>
        <taxon>Leptodactylidae</taxon>
        <taxon>Leiuperinae</taxon>
        <taxon>Engystomops</taxon>
    </lineage>
</organism>
<dbReference type="Pfam" id="PF02892">
    <property type="entry name" value="zf-BED"/>
    <property type="match status" value="1"/>
</dbReference>
<keyword evidence="1" id="KW-0479">Metal-binding</keyword>
<dbReference type="InterPro" id="IPR052865">
    <property type="entry name" value="Zinc_finger_BED"/>
</dbReference>
<feature type="compositionally biased region" description="Low complexity" evidence="4">
    <location>
        <begin position="30"/>
        <end position="44"/>
    </location>
</feature>
<proteinExistence type="predicted"/>
<dbReference type="InterPro" id="IPR036236">
    <property type="entry name" value="Znf_C2H2_sf"/>
</dbReference>
<comment type="caution">
    <text evidence="6">The sequence shown here is derived from an EMBL/GenBank/DDBJ whole genome shotgun (WGS) entry which is preliminary data.</text>
</comment>
<keyword evidence="7" id="KW-1185">Reference proteome</keyword>
<dbReference type="PANTHER" id="PTHR47241">
    <property type="entry name" value="FINGER PROTEIN, PUTATIVE-RELATED"/>
    <property type="match status" value="1"/>
</dbReference>
<keyword evidence="3" id="KW-0862">Zinc</keyword>
<feature type="compositionally biased region" description="Low complexity" evidence="4">
    <location>
        <begin position="119"/>
        <end position="139"/>
    </location>
</feature>
<dbReference type="EMBL" id="WNYA01000001">
    <property type="protein sequence ID" value="KAG8598234.1"/>
    <property type="molecule type" value="Genomic_DNA"/>
</dbReference>
<evidence type="ECO:0000256" key="1">
    <source>
        <dbReference type="ARBA" id="ARBA00022723"/>
    </source>
</evidence>
<evidence type="ECO:0000256" key="2">
    <source>
        <dbReference type="ARBA" id="ARBA00022771"/>
    </source>
</evidence>
<name>A0AAV7DLM0_ENGPU</name>
<dbReference type="InterPro" id="IPR003656">
    <property type="entry name" value="Znf_BED"/>
</dbReference>